<comment type="caution">
    <text evidence="1">The sequence shown here is derived from an EMBL/GenBank/DDBJ whole genome shotgun (WGS) entry which is preliminary data.</text>
</comment>
<name>A0AAV7IDW0_COTGL</name>
<keyword evidence="2" id="KW-1185">Reference proteome</keyword>
<accession>A0AAV7IDW0</accession>
<proteinExistence type="predicted"/>
<reference evidence="1 2" key="1">
    <citation type="journal article" date="2021" name="J. Hered.">
        <title>A chromosome-level genome assembly of the parasitoid wasp, Cotesia glomerata (Hymenoptera: Braconidae).</title>
        <authorList>
            <person name="Pinto B.J."/>
            <person name="Weis J.J."/>
            <person name="Gamble T."/>
            <person name="Ode P.J."/>
            <person name="Paul R."/>
            <person name="Zaspel J.M."/>
        </authorList>
    </citation>
    <scope>NUCLEOTIDE SEQUENCE [LARGE SCALE GENOMIC DNA]</scope>
    <source>
        <strain evidence="1">CgM1</strain>
    </source>
</reference>
<organism evidence="1 2">
    <name type="scientific">Cotesia glomerata</name>
    <name type="common">Lepidopteran parasitic wasp</name>
    <name type="synonym">Apanteles glomeratus</name>
    <dbReference type="NCBI Taxonomy" id="32391"/>
    <lineage>
        <taxon>Eukaryota</taxon>
        <taxon>Metazoa</taxon>
        <taxon>Ecdysozoa</taxon>
        <taxon>Arthropoda</taxon>
        <taxon>Hexapoda</taxon>
        <taxon>Insecta</taxon>
        <taxon>Pterygota</taxon>
        <taxon>Neoptera</taxon>
        <taxon>Endopterygota</taxon>
        <taxon>Hymenoptera</taxon>
        <taxon>Apocrita</taxon>
        <taxon>Ichneumonoidea</taxon>
        <taxon>Braconidae</taxon>
        <taxon>Microgastrinae</taxon>
        <taxon>Cotesia</taxon>
    </lineage>
</organism>
<dbReference type="EMBL" id="JAHXZJ010001864">
    <property type="protein sequence ID" value="KAH0550480.1"/>
    <property type="molecule type" value="Genomic_DNA"/>
</dbReference>
<evidence type="ECO:0000313" key="1">
    <source>
        <dbReference type="EMBL" id="KAH0550480.1"/>
    </source>
</evidence>
<evidence type="ECO:0000313" key="2">
    <source>
        <dbReference type="Proteomes" id="UP000826195"/>
    </source>
</evidence>
<dbReference type="AlphaFoldDB" id="A0AAV7IDW0"/>
<dbReference type="Proteomes" id="UP000826195">
    <property type="component" value="Unassembled WGS sequence"/>
</dbReference>
<sequence length="91" mass="10519">MYDGVPRIEEEDEGGLFQPVFIHPGAEPTAPRIDRRRIIRVRFKLAEKVQFFVRDNSQDRLLRNRTISLSNLIYDDAHDILVTAQHTGEAS</sequence>
<gene>
    <name evidence="1" type="ORF">KQX54_019651</name>
</gene>
<protein>
    <submittedName>
        <fullName evidence="1">Uncharacterized protein</fullName>
    </submittedName>
</protein>